<dbReference type="InterPro" id="IPR050564">
    <property type="entry name" value="F420-G6PD/mer"/>
</dbReference>
<dbReference type="PANTHER" id="PTHR43244:SF1">
    <property type="entry name" value="5,10-METHYLENETETRAHYDROMETHANOPTERIN REDUCTASE"/>
    <property type="match status" value="1"/>
</dbReference>
<dbReference type="CDD" id="cd01097">
    <property type="entry name" value="Tetrahydromethanopterin_reductase"/>
    <property type="match status" value="1"/>
</dbReference>
<dbReference type="Gene3D" id="3.20.20.30">
    <property type="entry name" value="Luciferase-like domain"/>
    <property type="match status" value="1"/>
</dbReference>
<gene>
    <name evidence="3" type="ORF">EPA93_02880</name>
</gene>
<name>A0A4P6JJ98_KTERU</name>
<dbReference type="InterPro" id="IPR011251">
    <property type="entry name" value="Luciferase-like_dom"/>
</dbReference>
<protein>
    <submittedName>
        <fullName evidence="3">LLM class flavin-dependent oxidoreductase</fullName>
    </submittedName>
</protein>
<sequence length="337" mass="36793">MQHNNNTFDQLSTTKAVSQRPLRDRLGMLIEGSDTADVVARIRETELAGLRQIWMKVDAAGVGMPDVLTLLAAAALRTEQVRLGTAIVPIYPRHPLIMAQQALAIHDLAPGRLRLGIGPSNRMVIEDWLGLQFSSPLAYLTEYIQVMRKIMEGDANHQGRFFQMAFSQTRQFSVPLLVSALGKKAFQLAGEIADGAISWMSPASYLLASALPALQAGAEQRRRPTPPLIAHVLVALHPNQEAVLSPVRQLVAGYSRLPFYARMFAEAGFAGAVDGREADLNALASALVISGDEATVYQHITELLDSGLDELMLQLIPIVDETNERKQLHHLLGSLPA</sequence>
<feature type="domain" description="Luciferase-like" evidence="2">
    <location>
        <begin position="31"/>
        <end position="299"/>
    </location>
</feature>
<organism evidence="3 4">
    <name type="scientific">Ktedonosporobacter rubrisoli</name>
    <dbReference type="NCBI Taxonomy" id="2509675"/>
    <lineage>
        <taxon>Bacteria</taxon>
        <taxon>Bacillati</taxon>
        <taxon>Chloroflexota</taxon>
        <taxon>Ktedonobacteria</taxon>
        <taxon>Ktedonobacterales</taxon>
        <taxon>Ktedonosporobacteraceae</taxon>
        <taxon>Ktedonosporobacter</taxon>
    </lineage>
</organism>
<dbReference type="OrthoDB" id="7054907at2"/>
<keyword evidence="4" id="KW-1185">Reference proteome</keyword>
<reference evidence="3 4" key="1">
    <citation type="submission" date="2019-01" db="EMBL/GenBank/DDBJ databases">
        <title>Ktedonosporobacter rubrisoli SCAWS-G2.</title>
        <authorList>
            <person name="Huang Y."/>
            <person name="Yan B."/>
        </authorList>
    </citation>
    <scope>NUCLEOTIDE SEQUENCE [LARGE SCALE GENOMIC DNA]</scope>
    <source>
        <strain evidence="3 4">SCAWS-G2</strain>
    </source>
</reference>
<dbReference type="EMBL" id="CP035758">
    <property type="protein sequence ID" value="QBD74992.1"/>
    <property type="molecule type" value="Genomic_DNA"/>
</dbReference>
<dbReference type="GO" id="GO:0016705">
    <property type="term" value="F:oxidoreductase activity, acting on paired donors, with incorporation or reduction of molecular oxygen"/>
    <property type="evidence" value="ECO:0007669"/>
    <property type="project" value="InterPro"/>
</dbReference>
<dbReference type="SUPFAM" id="SSF51679">
    <property type="entry name" value="Bacterial luciferase-like"/>
    <property type="match status" value="1"/>
</dbReference>
<accession>A0A4P6JJ98</accession>
<dbReference type="Proteomes" id="UP000290365">
    <property type="component" value="Chromosome"/>
</dbReference>
<dbReference type="Pfam" id="PF00296">
    <property type="entry name" value="Bac_luciferase"/>
    <property type="match status" value="1"/>
</dbReference>
<evidence type="ECO:0000259" key="2">
    <source>
        <dbReference type="Pfam" id="PF00296"/>
    </source>
</evidence>
<dbReference type="InterPro" id="IPR036661">
    <property type="entry name" value="Luciferase-like_sf"/>
</dbReference>
<dbReference type="PANTHER" id="PTHR43244">
    <property type="match status" value="1"/>
</dbReference>
<evidence type="ECO:0000256" key="1">
    <source>
        <dbReference type="ARBA" id="ARBA00023002"/>
    </source>
</evidence>
<dbReference type="AlphaFoldDB" id="A0A4P6JJ98"/>
<evidence type="ECO:0000313" key="3">
    <source>
        <dbReference type="EMBL" id="QBD74992.1"/>
    </source>
</evidence>
<dbReference type="KEGG" id="kbs:EPA93_02880"/>
<evidence type="ECO:0000313" key="4">
    <source>
        <dbReference type="Proteomes" id="UP000290365"/>
    </source>
</evidence>
<proteinExistence type="predicted"/>
<dbReference type="RefSeq" id="WP_129885591.1">
    <property type="nucleotide sequence ID" value="NZ_CP035758.1"/>
</dbReference>
<keyword evidence="1" id="KW-0560">Oxidoreductase</keyword>